<accession>A0A0F7KNV0</accession>
<evidence type="ECO:0000313" key="1">
    <source>
        <dbReference type="EMBL" id="AKH41239.1"/>
    </source>
</evidence>
<dbReference type="RefSeq" id="WP_046902319.1">
    <property type="nucleotide sequence ID" value="NZ_CP011452.2"/>
</dbReference>
<dbReference type="PATRIC" id="fig|1267766.3.peg.177"/>
<dbReference type="STRING" id="1267766.WYH_00173"/>
<dbReference type="Proteomes" id="UP000034392">
    <property type="component" value="Chromosome"/>
</dbReference>
<protein>
    <submittedName>
        <fullName evidence="1">Uncharacterized protein</fullName>
    </submittedName>
</protein>
<dbReference type="OrthoDB" id="5145750at2"/>
<dbReference type="KEGG" id="aay:WYH_00173"/>
<dbReference type="EMBL" id="CP011452">
    <property type="protein sequence ID" value="AKH41239.1"/>
    <property type="molecule type" value="Genomic_DNA"/>
</dbReference>
<organism evidence="1 2">
    <name type="scientific">Croceibacterium atlanticum</name>
    <dbReference type="NCBI Taxonomy" id="1267766"/>
    <lineage>
        <taxon>Bacteria</taxon>
        <taxon>Pseudomonadati</taxon>
        <taxon>Pseudomonadota</taxon>
        <taxon>Alphaproteobacteria</taxon>
        <taxon>Sphingomonadales</taxon>
        <taxon>Erythrobacteraceae</taxon>
        <taxon>Croceibacterium</taxon>
    </lineage>
</organism>
<sequence length="105" mass="11369">MNLDGVFICKTKTPIGVQDSTLTFVMADDGQSFTGTSESNTGTLEFLEGRVDGARISWKMDLTKPIRMTLRCEGELLGDELRVVIHAGAIGKMPLHGVRAVSDRG</sequence>
<evidence type="ECO:0000313" key="2">
    <source>
        <dbReference type="Proteomes" id="UP000034392"/>
    </source>
</evidence>
<dbReference type="AlphaFoldDB" id="A0A0F7KNV0"/>
<gene>
    <name evidence="1" type="ORF">WYH_00173</name>
</gene>
<name>A0A0F7KNV0_9SPHN</name>
<proteinExistence type="predicted"/>
<keyword evidence="2" id="KW-1185">Reference proteome</keyword>
<reference evidence="1" key="1">
    <citation type="submission" date="2015-05" db="EMBL/GenBank/DDBJ databases">
        <title>The complete genome of Altererythrobacter atlanticus strain 26DY36.</title>
        <authorList>
            <person name="Wu Y.-H."/>
            <person name="Cheng H."/>
            <person name="Wu X.-W."/>
        </authorList>
    </citation>
    <scope>NUCLEOTIDE SEQUENCE [LARGE SCALE GENOMIC DNA]</scope>
    <source>
        <strain evidence="1">26DY36</strain>
    </source>
</reference>